<evidence type="ECO:0000256" key="6">
    <source>
        <dbReference type="ARBA" id="ARBA00023002"/>
    </source>
</evidence>
<evidence type="ECO:0000256" key="9">
    <source>
        <dbReference type="ARBA" id="ARBA00023136"/>
    </source>
</evidence>
<keyword evidence="7" id="KW-0408">Iron</keyword>
<evidence type="ECO:0000256" key="1">
    <source>
        <dbReference type="ARBA" id="ARBA00001970"/>
    </source>
</evidence>
<dbReference type="AlphaFoldDB" id="A0A1H2S106"/>
<keyword evidence="3 12" id="KW-0812">Transmembrane</keyword>
<dbReference type="GO" id="GO:0120547">
    <property type="term" value="F:heme A synthase activity"/>
    <property type="evidence" value="ECO:0007669"/>
    <property type="project" value="UniProtKB-EC"/>
</dbReference>
<evidence type="ECO:0000256" key="8">
    <source>
        <dbReference type="ARBA" id="ARBA00023133"/>
    </source>
</evidence>
<sequence length="350" mass="40790">MKSKNYKYSQLVRFWLLTGLIMLIGQVILGGITRLTGSGLSITRWDIITGVIPPLNTAQWLDAFELYKQTPQFHKINSSFTLEQFKFIYFWEYFHRLWVRSLGFIFLIPFIWFLLKKKIDFYLVKRLLLVVFLTVLTASAGWIMVQSGLVNRPWVNAYKLTVHFVLAIFVVWAMVKTIADVYCFSSFRLVSKKIVGFTLLVTIVQMVFAGLMAGMKAGLYYPTWPTMNGEMVPEVLKEHANYTWANMINYDSYLFAPALIQFTHRLLAYILVLLTIYMFFKFRNKVEVVSKMWLNYTVFLVLLQTVLGVLTVLNVKGEIPLFLGVAHQLVGLLYFISLLFFYYSMRVFKA</sequence>
<keyword evidence="9 12" id="KW-0472">Membrane</keyword>
<gene>
    <name evidence="13" type="ORF">SAMN05444411_101359</name>
</gene>
<dbReference type="GO" id="GO:0016020">
    <property type="term" value="C:membrane"/>
    <property type="evidence" value="ECO:0007669"/>
    <property type="project" value="UniProtKB-SubCell"/>
</dbReference>
<feature type="transmembrane region" description="Helical" evidence="12">
    <location>
        <begin position="262"/>
        <end position="280"/>
    </location>
</feature>
<feature type="transmembrane region" description="Helical" evidence="12">
    <location>
        <begin position="127"/>
        <end position="145"/>
    </location>
</feature>
<name>A0A1H2S106_9FLAO</name>
<proteinExistence type="predicted"/>
<evidence type="ECO:0000256" key="10">
    <source>
        <dbReference type="ARBA" id="ARBA00044501"/>
    </source>
</evidence>
<evidence type="ECO:0000256" key="5">
    <source>
        <dbReference type="ARBA" id="ARBA00022989"/>
    </source>
</evidence>
<keyword evidence="4" id="KW-0479">Metal-binding</keyword>
<keyword evidence="14" id="KW-1185">Reference proteome</keyword>
<evidence type="ECO:0000256" key="2">
    <source>
        <dbReference type="ARBA" id="ARBA00004141"/>
    </source>
</evidence>
<feature type="transmembrane region" description="Helical" evidence="12">
    <location>
        <begin position="292"/>
        <end position="313"/>
    </location>
</feature>
<organism evidence="13 14">
    <name type="scientific">Lutibacter oricola</name>
    <dbReference type="NCBI Taxonomy" id="762486"/>
    <lineage>
        <taxon>Bacteria</taxon>
        <taxon>Pseudomonadati</taxon>
        <taxon>Bacteroidota</taxon>
        <taxon>Flavobacteriia</taxon>
        <taxon>Flavobacteriales</taxon>
        <taxon>Flavobacteriaceae</taxon>
        <taxon>Lutibacter</taxon>
    </lineage>
</organism>
<feature type="transmembrane region" description="Helical" evidence="12">
    <location>
        <begin position="97"/>
        <end position="115"/>
    </location>
</feature>
<comment type="catalytic activity">
    <reaction evidence="11">
        <text>Fe(II)-heme o + 2 A + H2O = Fe(II)-heme a + 2 AH2</text>
        <dbReference type="Rhea" id="RHEA:63388"/>
        <dbReference type="ChEBI" id="CHEBI:13193"/>
        <dbReference type="ChEBI" id="CHEBI:15377"/>
        <dbReference type="ChEBI" id="CHEBI:17499"/>
        <dbReference type="ChEBI" id="CHEBI:60530"/>
        <dbReference type="ChEBI" id="CHEBI:61715"/>
        <dbReference type="EC" id="1.17.99.9"/>
    </reaction>
    <physiologicalReaction direction="left-to-right" evidence="11">
        <dbReference type="Rhea" id="RHEA:63389"/>
    </physiologicalReaction>
</comment>
<dbReference type="OrthoDB" id="9793156at2"/>
<dbReference type="InterPro" id="IPR003780">
    <property type="entry name" value="COX15/CtaA_fam"/>
</dbReference>
<keyword evidence="6" id="KW-0560">Oxidoreductase</keyword>
<protein>
    <submittedName>
        <fullName evidence="13">Cytochrome c oxidase assembly protein subunit 15</fullName>
    </submittedName>
</protein>
<keyword evidence="8" id="KW-0350">Heme biosynthesis</keyword>
<evidence type="ECO:0000256" key="3">
    <source>
        <dbReference type="ARBA" id="ARBA00022692"/>
    </source>
</evidence>
<keyword evidence="5 12" id="KW-1133">Transmembrane helix</keyword>
<dbReference type="STRING" id="762486.SAMN05444411_101359"/>
<dbReference type="InterPro" id="IPR023754">
    <property type="entry name" value="HemeA_Synthase_type2"/>
</dbReference>
<evidence type="ECO:0000256" key="12">
    <source>
        <dbReference type="SAM" id="Phobius"/>
    </source>
</evidence>
<dbReference type="EMBL" id="FNNJ01000001">
    <property type="protein sequence ID" value="SDW25150.1"/>
    <property type="molecule type" value="Genomic_DNA"/>
</dbReference>
<feature type="transmembrane region" description="Helical" evidence="12">
    <location>
        <begin position="195"/>
        <end position="215"/>
    </location>
</feature>
<dbReference type="RefSeq" id="WP_090119107.1">
    <property type="nucleotide sequence ID" value="NZ_FNNJ01000001.1"/>
</dbReference>
<evidence type="ECO:0000313" key="13">
    <source>
        <dbReference type="EMBL" id="SDW25150.1"/>
    </source>
</evidence>
<dbReference type="Proteomes" id="UP000199595">
    <property type="component" value="Unassembled WGS sequence"/>
</dbReference>
<dbReference type="GO" id="GO:0046872">
    <property type="term" value="F:metal ion binding"/>
    <property type="evidence" value="ECO:0007669"/>
    <property type="project" value="UniProtKB-KW"/>
</dbReference>
<comment type="subcellular location">
    <subcellularLocation>
        <location evidence="2">Membrane</location>
        <topology evidence="2">Multi-pass membrane protein</topology>
    </subcellularLocation>
</comment>
<comment type="pathway">
    <text evidence="10">Porphyrin-containing compound metabolism; heme A biosynthesis; heme A from heme O: step 1/1.</text>
</comment>
<evidence type="ECO:0000256" key="4">
    <source>
        <dbReference type="ARBA" id="ARBA00022723"/>
    </source>
</evidence>
<dbReference type="GO" id="GO:0006784">
    <property type="term" value="P:heme A biosynthetic process"/>
    <property type="evidence" value="ECO:0007669"/>
    <property type="project" value="InterPro"/>
</dbReference>
<feature type="transmembrane region" description="Helical" evidence="12">
    <location>
        <begin position="319"/>
        <end position="343"/>
    </location>
</feature>
<dbReference type="PANTHER" id="PTHR23289">
    <property type="entry name" value="CYTOCHROME C OXIDASE ASSEMBLY PROTEIN COX15"/>
    <property type="match status" value="1"/>
</dbReference>
<comment type="cofactor">
    <cofactor evidence="1">
        <name>heme b</name>
        <dbReference type="ChEBI" id="CHEBI:60344"/>
    </cofactor>
</comment>
<feature type="transmembrane region" description="Helical" evidence="12">
    <location>
        <begin position="12"/>
        <end position="32"/>
    </location>
</feature>
<accession>A0A1H2S106</accession>
<reference evidence="13 14" key="1">
    <citation type="submission" date="2016-10" db="EMBL/GenBank/DDBJ databases">
        <authorList>
            <person name="de Groot N.N."/>
        </authorList>
    </citation>
    <scope>NUCLEOTIDE SEQUENCE [LARGE SCALE GENOMIC DNA]</scope>
    <source>
        <strain evidence="13 14">DSM 24956</strain>
    </source>
</reference>
<evidence type="ECO:0000256" key="11">
    <source>
        <dbReference type="ARBA" id="ARBA00048044"/>
    </source>
</evidence>
<evidence type="ECO:0000256" key="7">
    <source>
        <dbReference type="ARBA" id="ARBA00023004"/>
    </source>
</evidence>
<evidence type="ECO:0000313" key="14">
    <source>
        <dbReference type="Proteomes" id="UP000199595"/>
    </source>
</evidence>
<dbReference type="PANTHER" id="PTHR23289:SF2">
    <property type="entry name" value="CYTOCHROME C OXIDASE ASSEMBLY PROTEIN COX15 HOMOLOG"/>
    <property type="match status" value="1"/>
</dbReference>
<dbReference type="Pfam" id="PF02628">
    <property type="entry name" value="COX15-CtaA"/>
    <property type="match status" value="1"/>
</dbReference>